<dbReference type="PATRIC" id="fig|316.97.peg.4133"/>
<protein>
    <recommendedName>
        <fullName evidence="2">PPM-type phosphatase domain-containing protein</fullName>
    </recommendedName>
</protein>
<evidence type="ECO:0000259" key="2">
    <source>
        <dbReference type="Pfam" id="PF13672"/>
    </source>
</evidence>
<evidence type="ECO:0000313" key="3">
    <source>
        <dbReference type="EMBL" id="AHY44754.1"/>
    </source>
</evidence>
<dbReference type="SUPFAM" id="SSF81606">
    <property type="entry name" value="PP2C-like"/>
    <property type="match status" value="1"/>
</dbReference>
<proteinExistence type="predicted"/>
<dbReference type="Gene3D" id="3.60.40.10">
    <property type="entry name" value="PPM-type phosphatase domain"/>
    <property type="match status" value="1"/>
</dbReference>
<gene>
    <name evidence="3" type="ORF">UIB01_20660</name>
</gene>
<evidence type="ECO:0000256" key="1">
    <source>
        <dbReference type="SAM" id="MobiDB-lite"/>
    </source>
</evidence>
<feature type="domain" description="PPM-type phosphatase" evidence="2">
    <location>
        <begin position="11"/>
        <end position="208"/>
    </location>
</feature>
<organism evidence="3 4">
    <name type="scientific">Stutzerimonas stutzeri</name>
    <name type="common">Pseudomonas stutzeri</name>
    <dbReference type="NCBI Taxonomy" id="316"/>
    <lineage>
        <taxon>Bacteria</taxon>
        <taxon>Pseudomonadati</taxon>
        <taxon>Pseudomonadota</taxon>
        <taxon>Gammaproteobacteria</taxon>
        <taxon>Pseudomonadales</taxon>
        <taxon>Pseudomonadaceae</taxon>
        <taxon>Stutzerimonas</taxon>
    </lineage>
</organism>
<accession>A0A023WY66</accession>
<reference evidence="3 4" key="1">
    <citation type="submission" date="2014-03" db="EMBL/GenBank/DDBJ databases">
        <title>Complete genome sequence of Pseudomonas stutzeri 19SMN4.</title>
        <authorList>
            <person name="Brunet-Galmes I."/>
            <person name="Nogales B."/>
            <person name="Busquets A."/>
            <person name="Pena A."/>
            <person name="Gomila M."/>
            <person name="Garcia-Valdes E."/>
            <person name="Lalucat J."/>
            <person name="Bennasar A."/>
            <person name="Bosch R."/>
        </authorList>
    </citation>
    <scope>NUCLEOTIDE SEQUENCE [LARGE SCALE GENOMIC DNA]</scope>
    <source>
        <strain evidence="3 4">19SMN4</strain>
    </source>
</reference>
<dbReference type="EMBL" id="CP007509">
    <property type="protein sequence ID" value="AHY44754.1"/>
    <property type="molecule type" value="Genomic_DNA"/>
</dbReference>
<dbReference type="AlphaFoldDB" id="A0A023WY66"/>
<feature type="region of interest" description="Disordered" evidence="1">
    <location>
        <begin position="1"/>
        <end position="24"/>
    </location>
</feature>
<dbReference type="Pfam" id="PF13672">
    <property type="entry name" value="PP2C_2"/>
    <property type="match status" value="1"/>
</dbReference>
<dbReference type="Proteomes" id="UP000025238">
    <property type="component" value="Chromosome"/>
</dbReference>
<sequence length="231" mass="25368">MRLLASGASVRGPAHQQDDSPNQDALAVSGIRGGWCVAVADGLGSRPLSHFGSRKAVQLSRHVLRCQADITHAAVTDEVRKAWLACFGERYRLHETTCLWARVDARGRAVAGQIGDGLLLARSAGAFRVLTDQRQGFGNQTLTLAQADARNTRSFEFELSQPGDGVLLMTDGISDDLIPSQLESFFDAIYRRQLRCSSKRSMRRWLTGELLDWSTPRHGDDKSIAGIFLTD</sequence>
<dbReference type="InterPro" id="IPR001932">
    <property type="entry name" value="PPM-type_phosphatase-like_dom"/>
</dbReference>
<dbReference type="KEGG" id="pstu:UIB01_20660"/>
<evidence type="ECO:0000313" key="4">
    <source>
        <dbReference type="Proteomes" id="UP000025238"/>
    </source>
</evidence>
<name>A0A023WY66_STUST</name>
<dbReference type="InterPro" id="IPR036457">
    <property type="entry name" value="PPM-type-like_dom_sf"/>
</dbReference>